<organism evidence="1 2">
    <name type="scientific">Streptomyces kaniharaensis</name>
    <dbReference type="NCBI Taxonomy" id="212423"/>
    <lineage>
        <taxon>Bacteria</taxon>
        <taxon>Bacillati</taxon>
        <taxon>Actinomycetota</taxon>
        <taxon>Actinomycetes</taxon>
        <taxon>Kitasatosporales</taxon>
        <taxon>Streptomycetaceae</taxon>
        <taxon>Streptomyces</taxon>
    </lineage>
</organism>
<dbReference type="OrthoDB" id="3352000at2"/>
<protein>
    <recommendedName>
        <fullName evidence="3">TniQ family protein</fullName>
    </recommendedName>
</protein>
<dbReference type="RefSeq" id="WP_153459725.1">
    <property type="nucleotide sequence ID" value="NZ_WBOF01000001.1"/>
</dbReference>
<sequence length="286" mass="32735">MNFTDVFRLIAPCVPGKHVLDKDAILTPVSLDRLALLSGRDSKVLNMVLPGQDHTPHIPLDPEVPDLRWFITSPRPQIACRKCTLRHGESGSIRIRVRNGQRICQRHLRWINGTQRDLSRESEITAAHIRYRSLLDGPQSLRAVEAVQQAERIAFQWATDHHHTALAERWTARAHEYQVFGLREATGMRLVCFPETVALAEILADPQWRRHVAMALDLDLGLFYEHVADKVGATLTDDGDLRSHDPLARWVEMFRGRHQDRRRTYWANHGLGGLYDNPLPHSCHFA</sequence>
<gene>
    <name evidence="1" type="ORF">F7Q99_01540</name>
</gene>
<dbReference type="EMBL" id="WBOF01000001">
    <property type="protein sequence ID" value="MQS10996.1"/>
    <property type="molecule type" value="Genomic_DNA"/>
</dbReference>
<evidence type="ECO:0008006" key="3">
    <source>
        <dbReference type="Google" id="ProtNLM"/>
    </source>
</evidence>
<dbReference type="Proteomes" id="UP000450000">
    <property type="component" value="Unassembled WGS sequence"/>
</dbReference>
<evidence type="ECO:0000313" key="2">
    <source>
        <dbReference type="Proteomes" id="UP000450000"/>
    </source>
</evidence>
<comment type="caution">
    <text evidence="1">The sequence shown here is derived from an EMBL/GenBank/DDBJ whole genome shotgun (WGS) entry which is preliminary data.</text>
</comment>
<accession>A0A6N7KHZ3</accession>
<name>A0A6N7KHZ3_9ACTN</name>
<keyword evidence="2" id="KW-1185">Reference proteome</keyword>
<evidence type="ECO:0000313" key="1">
    <source>
        <dbReference type="EMBL" id="MQS10996.1"/>
    </source>
</evidence>
<dbReference type="AlphaFoldDB" id="A0A6N7KHZ3"/>
<reference evidence="1 2" key="1">
    <citation type="submission" date="2019-09" db="EMBL/GenBank/DDBJ databases">
        <title>Genome Sequences of Streptomyces kaniharaensis ATCC 21070.</title>
        <authorList>
            <person name="Zhu W."/>
            <person name="De Crecy-Lagard V."/>
            <person name="Richards N.G."/>
        </authorList>
    </citation>
    <scope>NUCLEOTIDE SEQUENCE [LARGE SCALE GENOMIC DNA]</scope>
    <source>
        <strain evidence="1 2">SF-557</strain>
    </source>
</reference>
<proteinExistence type="predicted"/>